<dbReference type="Proteomes" id="UP000772618">
    <property type="component" value="Unassembled WGS sequence"/>
</dbReference>
<keyword evidence="11" id="KW-1185">Reference proteome</keyword>
<keyword evidence="3" id="KW-0813">Transport</keyword>
<feature type="transmembrane region" description="Helical" evidence="8">
    <location>
        <begin position="369"/>
        <end position="386"/>
    </location>
</feature>
<feature type="transmembrane region" description="Helical" evidence="8">
    <location>
        <begin position="309"/>
        <end position="332"/>
    </location>
</feature>
<keyword evidence="7 8" id="KW-0472">Membrane</keyword>
<evidence type="ECO:0000313" key="10">
    <source>
        <dbReference type="EMBL" id="MBT1701687.1"/>
    </source>
</evidence>
<dbReference type="SUPFAM" id="SSF103473">
    <property type="entry name" value="MFS general substrate transporter"/>
    <property type="match status" value="1"/>
</dbReference>
<evidence type="ECO:0000256" key="5">
    <source>
        <dbReference type="ARBA" id="ARBA00022692"/>
    </source>
</evidence>
<dbReference type="Gene3D" id="1.20.1720.10">
    <property type="entry name" value="Multidrug resistance protein D"/>
    <property type="match status" value="1"/>
</dbReference>
<comment type="similarity">
    <text evidence="2">Belongs to the major facilitator superfamily. Bcr/CmlA family.</text>
</comment>
<dbReference type="PROSITE" id="PS50850">
    <property type="entry name" value="MFS"/>
    <property type="match status" value="1"/>
</dbReference>
<feature type="transmembrane region" description="Helical" evidence="8">
    <location>
        <begin position="133"/>
        <end position="155"/>
    </location>
</feature>
<evidence type="ECO:0000256" key="1">
    <source>
        <dbReference type="ARBA" id="ARBA00004651"/>
    </source>
</evidence>
<keyword evidence="5 8" id="KW-0812">Transmembrane</keyword>
<evidence type="ECO:0000256" key="6">
    <source>
        <dbReference type="ARBA" id="ARBA00022989"/>
    </source>
</evidence>
<dbReference type="CDD" id="cd17320">
    <property type="entry name" value="MFS_MdfA_MDR_like"/>
    <property type="match status" value="1"/>
</dbReference>
<dbReference type="InterPro" id="IPR020846">
    <property type="entry name" value="MFS_dom"/>
</dbReference>
<evidence type="ECO:0000259" key="9">
    <source>
        <dbReference type="PROSITE" id="PS50850"/>
    </source>
</evidence>
<evidence type="ECO:0000256" key="7">
    <source>
        <dbReference type="ARBA" id="ARBA00023136"/>
    </source>
</evidence>
<dbReference type="InterPro" id="IPR011701">
    <property type="entry name" value="MFS"/>
</dbReference>
<feature type="transmembrane region" description="Helical" evidence="8">
    <location>
        <begin position="49"/>
        <end position="67"/>
    </location>
</feature>
<dbReference type="EMBL" id="JAHESD010000001">
    <property type="protein sequence ID" value="MBT1701687.1"/>
    <property type="molecule type" value="Genomic_DNA"/>
</dbReference>
<evidence type="ECO:0000256" key="3">
    <source>
        <dbReference type="ARBA" id="ARBA00022448"/>
    </source>
</evidence>
<comment type="caution">
    <text evidence="10">The sequence shown here is derived from an EMBL/GenBank/DDBJ whole genome shotgun (WGS) entry which is preliminary data.</text>
</comment>
<evidence type="ECO:0000256" key="4">
    <source>
        <dbReference type="ARBA" id="ARBA00022475"/>
    </source>
</evidence>
<dbReference type="RefSeq" id="WP_254151387.1">
    <property type="nucleotide sequence ID" value="NZ_JAHESD010000001.1"/>
</dbReference>
<feature type="transmembrane region" description="Helical" evidence="8">
    <location>
        <begin position="74"/>
        <end position="94"/>
    </location>
</feature>
<comment type="subcellular location">
    <subcellularLocation>
        <location evidence="1">Cell membrane</location>
        <topology evidence="1">Multi-pass membrane protein</topology>
    </subcellularLocation>
</comment>
<dbReference type="PANTHER" id="PTHR23502">
    <property type="entry name" value="MAJOR FACILITATOR SUPERFAMILY"/>
    <property type="match status" value="1"/>
</dbReference>
<reference evidence="10 11" key="1">
    <citation type="submission" date="2021-05" db="EMBL/GenBank/DDBJ databases">
        <title>A Polyphasic approach of four new species of the genus Ohtaekwangia: Ohtaekwangia histidinii sp. nov., Ohtaekwangia cretensis sp. nov., Ohtaekwangia indiensis sp. nov., Ohtaekwangia reichenbachii sp. nov. from diverse environment.</title>
        <authorList>
            <person name="Octaviana S."/>
        </authorList>
    </citation>
    <scope>NUCLEOTIDE SEQUENCE [LARGE SCALE GENOMIC DNA]</scope>
    <source>
        <strain evidence="10 11">PWU20</strain>
    </source>
</reference>
<feature type="transmembrane region" description="Helical" evidence="8">
    <location>
        <begin position="251"/>
        <end position="271"/>
    </location>
</feature>
<organism evidence="10 11">
    <name type="scientific">Chryseosolibacter indicus</name>
    <dbReference type="NCBI Taxonomy" id="2782351"/>
    <lineage>
        <taxon>Bacteria</taxon>
        <taxon>Pseudomonadati</taxon>
        <taxon>Bacteroidota</taxon>
        <taxon>Cytophagia</taxon>
        <taxon>Cytophagales</taxon>
        <taxon>Chryseotaleaceae</taxon>
        <taxon>Chryseosolibacter</taxon>
    </lineage>
</organism>
<evidence type="ECO:0000256" key="8">
    <source>
        <dbReference type="SAM" id="Phobius"/>
    </source>
</evidence>
<dbReference type="PANTHER" id="PTHR23502:SF132">
    <property type="entry name" value="POLYAMINE TRANSPORTER 2-RELATED"/>
    <property type="match status" value="1"/>
</dbReference>
<keyword evidence="4" id="KW-1003">Cell membrane</keyword>
<name>A0ABS5VJT4_9BACT</name>
<accession>A0ABS5VJT4</accession>
<protein>
    <submittedName>
        <fullName evidence="10">Multidrug effflux MFS transporter</fullName>
    </submittedName>
</protein>
<dbReference type="NCBIfam" id="TIGR00710">
    <property type="entry name" value="efflux_Bcr_CflA"/>
    <property type="match status" value="1"/>
</dbReference>
<feature type="transmembrane region" description="Helical" evidence="8">
    <location>
        <begin position="213"/>
        <end position="231"/>
    </location>
</feature>
<feature type="transmembrane region" description="Helical" evidence="8">
    <location>
        <begin position="100"/>
        <end position="121"/>
    </location>
</feature>
<dbReference type="InterPro" id="IPR036259">
    <property type="entry name" value="MFS_trans_sf"/>
</dbReference>
<proteinExistence type="inferred from homology"/>
<feature type="transmembrane region" description="Helical" evidence="8">
    <location>
        <begin position="7"/>
        <end position="29"/>
    </location>
</feature>
<feature type="transmembrane region" description="Helical" evidence="8">
    <location>
        <begin position="283"/>
        <end position="303"/>
    </location>
</feature>
<keyword evidence="6 8" id="KW-1133">Transmembrane helix</keyword>
<evidence type="ECO:0000313" key="11">
    <source>
        <dbReference type="Proteomes" id="UP000772618"/>
    </source>
</evidence>
<feature type="domain" description="Major facilitator superfamily (MFS) profile" evidence="9">
    <location>
        <begin position="9"/>
        <end position="407"/>
    </location>
</feature>
<dbReference type="InterPro" id="IPR004812">
    <property type="entry name" value="Efflux_drug-R_Bcr/CmlA"/>
</dbReference>
<sequence>MKQKQQAITILILGSLSTISPFSIDMYLPGFPAIAKDLSTSIANVQLSLTSYFIGIAGGQLLYGPLLDKFGRKLPLYTGLAVYIIASLACALTASVESLITMRLFQALGGCAGMVAAQTLVRDLFPVQRTANVFSWMTLVVAVSPMIAPTVGGFITTSFGWHAVFITLALVALVILLLSYFVLEDGRKGDKTMSLKPKPVINNFISVIKEKQFLIYCVTGGLATSAPFAYIAGSSDVFINFYHTTEQEYGWIFAIIGGVMIGCTQLNHILLRRFKSEQVVNGALIFQTIVGIVLITGTFFNWWDKIGLIAMIALFVSPNGVINANTTALSLAPFVKNAGSAASLVGALRMTMGGITTALVSAFHNGTPTPMVIIMFMTVIGGLIVLKTGKIIIKYRAKDRTEESVII</sequence>
<feature type="transmembrane region" description="Helical" evidence="8">
    <location>
        <begin position="344"/>
        <end position="363"/>
    </location>
</feature>
<evidence type="ECO:0000256" key="2">
    <source>
        <dbReference type="ARBA" id="ARBA00006236"/>
    </source>
</evidence>
<feature type="transmembrane region" description="Helical" evidence="8">
    <location>
        <begin position="161"/>
        <end position="183"/>
    </location>
</feature>
<gene>
    <name evidence="10" type="ORF">KK060_00250</name>
</gene>
<dbReference type="Pfam" id="PF07690">
    <property type="entry name" value="MFS_1"/>
    <property type="match status" value="1"/>
</dbReference>